<dbReference type="Proteomes" id="UP001524435">
    <property type="component" value="Unassembled WGS sequence"/>
</dbReference>
<reference evidence="2 3" key="1">
    <citation type="submission" date="2022-06" db="EMBL/GenBank/DDBJ databases">
        <title>Isolation of gut microbiota from human fecal samples.</title>
        <authorList>
            <person name="Pamer E.G."/>
            <person name="Barat B."/>
            <person name="Waligurski E."/>
            <person name="Medina S."/>
            <person name="Paddock L."/>
            <person name="Mostad J."/>
        </authorList>
    </citation>
    <scope>NUCLEOTIDE SEQUENCE [LARGE SCALE GENOMIC DNA]</scope>
    <source>
        <strain evidence="2 3">DFI.6.1</strain>
    </source>
</reference>
<feature type="transmembrane region" description="Helical" evidence="1">
    <location>
        <begin position="39"/>
        <end position="56"/>
    </location>
</feature>
<evidence type="ECO:0000313" key="2">
    <source>
        <dbReference type="EMBL" id="MCQ5121968.1"/>
    </source>
</evidence>
<organism evidence="2 3">
    <name type="scientific">Massilicoli timonensis</name>
    <dbReference type="NCBI Taxonomy" id="2015901"/>
    <lineage>
        <taxon>Bacteria</taxon>
        <taxon>Bacillati</taxon>
        <taxon>Bacillota</taxon>
        <taxon>Erysipelotrichia</taxon>
        <taxon>Erysipelotrichales</taxon>
        <taxon>Erysipelotrichaceae</taxon>
        <taxon>Massilicoli</taxon>
    </lineage>
</organism>
<evidence type="ECO:0000313" key="3">
    <source>
        <dbReference type="Proteomes" id="UP001524435"/>
    </source>
</evidence>
<sequence length="69" mass="8312">MRKKIGMAMTIAGLLLYFQPNFDVEQIVYYFQFLCDRYWPLALAAGGFYLMNFQLYHPSRHRRKKSLRS</sequence>
<keyword evidence="1" id="KW-0812">Transmembrane</keyword>
<name>A0ABT1SL75_9FIRM</name>
<dbReference type="EMBL" id="JANGCH010000008">
    <property type="protein sequence ID" value="MCQ5121968.1"/>
    <property type="molecule type" value="Genomic_DNA"/>
</dbReference>
<dbReference type="RefSeq" id="WP_102269152.1">
    <property type="nucleotide sequence ID" value="NZ_CALVCM010000014.1"/>
</dbReference>
<evidence type="ECO:0008006" key="4">
    <source>
        <dbReference type="Google" id="ProtNLM"/>
    </source>
</evidence>
<keyword evidence="1" id="KW-0472">Membrane</keyword>
<proteinExistence type="predicted"/>
<comment type="caution">
    <text evidence="2">The sequence shown here is derived from an EMBL/GenBank/DDBJ whole genome shotgun (WGS) entry which is preliminary data.</text>
</comment>
<accession>A0ABT1SL75</accession>
<protein>
    <recommendedName>
        <fullName evidence="4">DUF5668 domain-containing protein</fullName>
    </recommendedName>
</protein>
<gene>
    <name evidence="2" type="ORF">NE663_06820</name>
</gene>
<evidence type="ECO:0000256" key="1">
    <source>
        <dbReference type="SAM" id="Phobius"/>
    </source>
</evidence>
<keyword evidence="1" id="KW-1133">Transmembrane helix</keyword>
<keyword evidence="3" id="KW-1185">Reference proteome</keyword>